<dbReference type="InterPro" id="IPR005135">
    <property type="entry name" value="Endo/exonuclease/phosphatase"/>
</dbReference>
<dbReference type="InterPro" id="IPR036397">
    <property type="entry name" value="RNaseH_sf"/>
</dbReference>
<organism evidence="5 6">
    <name type="scientific">Pararge aegeria aegeria</name>
    <dbReference type="NCBI Taxonomy" id="348720"/>
    <lineage>
        <taxon>Eukaryota</taxon>
        <taxon>Metazoa</taxon>
        <taxon>Ecdysozoa</taxon>
        <taxon>Arthropoda</taxon>
        <taxon>Hexapoda</taxon>
        <taxon>Insecta</taxon>
        <taxon>Pterygota</taxon>
        <taxon>Neoptera</taxon>
        <taxon>Endopterygota</taxon>
        <taxon>Lepidoptera</taxon>
        <taxon>Glossata</taxon>
        <taxon>Ditrysia</taxon>
        <taxon>Papilionoidea</taxon>
        <taxon>Nymphalidae</taxon>
        <taxon>Satyrinae</taxon>
        <taxon>Satyrini</taxon>
        <taxon>Parargina</taxon>
        <taxon>Pararge</taxon>
    </lineage>
</organism>
<evidence type="ECO:0000259" key="3">
    <source>
        <dbReference type="PROSITE" id="PS50878"/>
    </source>
</evidence>
<dbReference type="SUPFAM" id="SSF56219">
    <property type="entry name" value="DNase I-like"/>
    <property type="match status" value="1"/>
</dbReference>
<protein>
    <submittedName>
        <fullName evidence="5">Jg13488 protein</fullName>
    </submittedName>
</protein>
<gene>
    <name evidence="5" type="primary">jg13488</name>
    <name evidence="5" type="ORF">PAEG_LOCUS6073</name>
</gene>
<dbReference type="PROSITE" id="PS50878">
    <property type="entry name" value="RT_POL"/>
    <property type="match status" value="1"/>
</dbReference>
<evidence type="ECO:0000256" key="1">
    <source>
        <dbReference type="SAM" id="Coils"/>
    </source>
</evidence>
<evidence type="ECO:0000313" key="6">
    <source>
        <dbReference type="Proteomes" id="UP000838756"/>
    </source>
</evidence>
<keyword evidence="1" id="KW-0175">Coiled coil</keyword>
<dbReference type="GO" id="GO:0004523">
    <property type="term" value="F:RNA-DNA hybrid ribonuclease activity"/>
    <property type="evidence" value="ECO:0007669"/>
    <property type="project" value="InterPro"/>
</dbReference>
<dbReference type="Pfam" id="PF14529">
    <property type="entry name" value="Exo_endo_phos_2"/>
    <property type="match status" value="1"/>
</dbReference>
<dbReference type="InterPro" id="IPR036691">
    <property type="entry name" value="Endo/exonu/phosph_ase_sf"/>
</dbReference>
<dbReference type="SUPFAM" id="SSF56672">
    <property type="entry name" value="DNA/RNA polymerases"/>
    <property type="match status" value="1"/>
</dbReference>
<dbReference type="Gene3D" id="3.30.420.10">
    <property type="entry name" value="Ribonuclease H-like superfamily/Ribonuclease H"/>
    <property type="match status" value="1"/>
</dbReference>
<dbReference type="InterPro" id="IPR000477">
    <property type="entry name" value="RT_dom"/>
</dbReference>
<dbReference type="PROSITE" id="PS50879">
    <property type="entry name" value="RNASE_H_1"/>
    <property type="match status" value="1"/>
</dbReference>
<dbReference type="SUPFAM" id="SSF53098">
    <property type="entry name" value="Ribonuclease H-like"/>
    <property type="match status" value="1"/>
</dbReference>
<evidence type="ECO:0000256" key="2">
    <source>
        <dbReference type="SAM" id="MobiDB-lite"/>
    </source>
</evidence>
<evidence type="ECO:0000313" key="5">
    <source>
        <dbReference type="EMBL" id="CAH2218226.1"/>
    </source>
</evidence>
<comment type="caution">
    <text evidence="5">The sequence shown here is derived from an EMBL/GenBank/DDBJ whole genome shotgun (WGS) entry which is preliminary data.</text>
</comment>
<keyword evidence="6" id="KW-1185">Reference proteome</keyword>
<feature type="domain" description="Reverse transcriptase" evidence="3">
    <location>
        <begin position="932"/>
        <end position="1201"/>
    </location>
</feature>
<accession>A0A8S4QVJ3</accession>
<feature type="region of interest" description="Disordered" evidence="2">
    <location>
        <begin position="1"/>
        <end position="74"/>
    </location>
</feature>
<feature type="coiled-coil region" evidence="1">
    <location>
        <begin position="185"/>
        <end position="215"/>
    </location>
</feature>
<dbReference type="CDD" id="cd09276">
    <property type="entry name" value="Rnase_HI_RT_non_LTR"/>
    <property type="match status" value="1"/>
</dbReference>
<feature type="region of interest" description="Disordered" evidence="2">
    <location>
        <begin position="82"/>
        <end position="101"/>
    </location>
</feature>
<dbReference type="InterPro" id="IPR002156">
    <property type="entry name" value="RNaseH_domain"/>
</dbReference>
<name>A0A8S4QVJ3_9NEOP</name>
<sequence length="1657" mass="186525">MFGCGYRTPTKMTASQEEDNDSSMSPIGQEECQPVPPPVHWEIKTASKHNSPMSPPKDAQPGPSKPMAKAAMSRGCSAAARKRRVHSEATISSPDLGTTKPGERLKEAKACVVKAKTQLNSSRNTKTEIKAEVMQAVERLFQLVKEAEAAKPLIISSTGEGCENGKEIKENKKHVEGKDKNINIVKELEEHAKVLKENTEEVLKLQKQIEKLQEGGLRKEETGEEVLNKVRSAINARDGGVQVEKVRKAKDRKIIVSCGSKEEREKVIRRLREAGDHLNIEKIQNKDPLVVLKDVLQYNTDEDILRAINNQNQALLKDLNNEDTKMEIRYRKKTRNPLTCHVVMRVSPKLWATMTTIGTVHIDLQRIRVTDQSPLIQCSMCLGYGHSRRHCRDTQDKCSHCGGTHLKSNCEKWLAGTTPSCCNCMQAGLDTVGHNAFSSECVVFQANLQRKELATQELMIEAEKSKTAIALIQEPYVGGIGRMRDYPGVRIFQCTDSGVVKAAVAVFDRDMVVTQDPKLTTNNIAAVKIATNAWEIGVISFYLEPNQPIEPYLDQLRKVVEEIGPRYILVGGDANAKNTWWGSRNTDRRGEEMESTLDELDLQVLNQGSTPTFDTIRGTKSYSSFVDITTCSSDMLGLVEDWEVDDSVTSSDHNTLKFKIRLEKGKGITINRTTRIFNTKKANWDEFHVKLAQSLAENKINKIEIEKIQNKTQLDQIIETYTNIIIKTCKSSIPIYKTIEKLNLPWWSEELATLKQEVVTKKRRIRCAASVRRTKVVEEYLKIKEKYELLAKHAQIASWKSFCGKQDREGLWDGIYRVLSRTTKRQEDLPLIKDGKTHDPKESVKMLAETFYPDDTRKDDNEDHRQIRVSAEQVNEGTENEFLDPPFTTAEVCSAVSSFNPKKAPGQDGLTPDVCQHAILSNPEVYLTLANKCLYLGHFPKIWKEATVVVLRKASREDYTNPKAYRPIGLLPVLGKTLEKMLLARLKWHILPSLSNHQYGFMPQKCTEDALYALMQHINSKLKQKKIVTLISLDIEGAFDSAWWPAIKLRLAEERCPINVRRVFDSYLRDRRVRVRYAGEEHVRSTTKGCVQGSIGGPILWNLLLDPLLKGLEQRGDYCQAFADDVILVFDDDTGLRVSERANAALAFVQEWGVRNKLKFAPQKTKAMVITRKLKYDSPLLSMGGSGVGLSSEIKILGLTIDQSLTFNAHMRSTCKKVQAIYKKLCRAAKVSWGLHPEVIKTIYTAVVEPIVLYAASAWAPATKKLGVRRQLNAVQRTFAQKITKAYRTVSLNAAMILAGILPLDLRVQEAAALYKAKKGVFHQLPDDRAIEVKLEYAAQHIGHPADRTEIGYSLPVTLTETTNGHTPDCTLIYTDGSKIEGKVGAAVSVWDRGVETRAIKLKLEPYCTVFQAELLAIDRATQWARNNTKSEYCILSDSRSALDLIKSGKVSHPLAHSIRRNIGAVQAQGRSIKLCWIKAHVGNVGNERADALAKEAALNTKTTATYSACPISYAKRMIRGETQQIWQNRYDTESTAGTTKIFFPDVRKAHKIMTNTEITPILTQTLSGHGGFAKYLHRFKLKDTPACKCDTDKDEEPIHLLVECPRFAQTRHDLEVKLDVNINVETLKEIMLNKYTRTDFLEYAIKIVKKIRDENK</sequence>
<evidence type="ECO:0000259" key="4">
    <source>
        <dbReference type="PROSITE" id="PS50879"/>
    </source>
</evidence>
<reference evidence="5" key="1">
    <citation type="submission" date="2022-03" db="EMBL/GenBank/DDBJ databases">
        <authorList>
            <person name="Lindestad O."/>
        </authorList>
    </citation>
    <scope>NUCLEOTIDE SEQUENCE</scope>
</reference>
<dbReference type="Pfam" id="PF00078">
    <property type="entry name" value="RVT_1"/>
    <property type="match status" value="1"/>
</dbReference>
<dbReference type="InterPro" id="IPR043502">
    <property type="entry name" value="DNA/RNA_pol_sf"/>
</dbReference>
<dbReference type="CDD" id="cd09077">
    <property type="entry name" value="R1-I-EN"/>
    <property type="match status" value="1"/>
</dbReference>
<dbReference type="OrthoDB" id="411871at2759"/>
<dbReference type="CDD" id="cd01650">
    <property type="entry name" value="RT_nLTR_like"/>
    <property type="match status" value="1"/>
</dbReference>
<dbReference type="GO" id="GO:0003676">
    <property type="term" value="F:nucleic acid binding"/>
    <property type="evidence" value="ECO:0007669"/>
    <property type="project" value="InterPro"/>
</dbReference>
<dbReference type="GO" id="GO:0042575">
    <property type="term" value="C:DNA polymerase complex"/>
    <property type="evidence" value="ECO:0007669"/>
    <property type="project" value="UniProtKB-ARBA"/>
</dbReference>
<dbReference type="GO" id="GO:0071897">
    <property type="term" value="P:DNA biosynthetic process"/>
    <property type="evidence" value="ECO:0007669"/>
    <property type="project" value="UniProtKB-ARBA"/>
</dbReference>
<dbReference type="PANTHER" id="PTHR33481:SF1">
    <property type="entry name" value="ENDONUCLEASE_EXONUCLEASE_PHOSPHATASE DOMAIN-CONTAINING PROTEIN-RELATED"/>
    <property type="match status" value="1"/>
</dbReference>
<dbReference type="InterPro" id="IPR012337">
    <property type="entry name" value="RNaseH-like_sf"/>
</dbReference>
<dbReference type="Gene3D" id="3.60.10.10">
    <property type="entry name" value="Endonuclease/exonuclease/phosphatase"/>
    <property type="match status" value="1"/>
</dbReference>
<dbReference type="PANTHER" id="PTHR33481">
    <property type="entry name" value="REVERSE TRANSCRIPTASE"/>
    <property type="match status" value="1"/>
</dbReference>
<proteinExistence type="predicted"/>
<feature type="domain" description="RNase H type-1" evidence="4">
    <location>
        <begin position="1367"/>
        <end position="1499"/>
    </location>
</feature>
<dbReference type="Pfam" id="PF00075">
    <property type="entry name" value="RNase_H"/>
    <property type="match status" value="1"/>
</dbReference>
<dbReference type="EMBL" id="CAKXAJ010019257">
    <property type="protein sequence ID" value="CAH2218226.1"/>
    <property type="molecule type" value="Genomic_DNA"/>
</dbReference>
<dbReference type="Proteomes" id="UP000838756">
    <property type="component" value="Unassembled WGS sequence"/>
</dbReference>